<gene>
    <name evidence="2" type="ORF">ABV298_22285</name>
</gene>
<dbReference type="SUPFAM" id="SSF51206">
    <property type="entry name" value="cAMP-binding domain-like"/>
    <property type="match status" value="1"/>
</dbReference>
<dbReference type="CDD" id="cd00038">
    <property type="entry name" value="CAP_ED"/>
    <property type="match status" value="1"/>
</dbReference>
<evidence type="ECO:0000259" key="1">
    <source>
        <dbReference type="PROSITE" id="PS50042"/>
    </source>
</evidence>
<dbReference type="PROSITE" id="PS50042">
    <property type="entry name" value="CNMP_BINDING_3"/>
    <property type="match status" value="1"/>
</dbReference>
<dbReference type="Gene3D" id="2.60.120.10">
    <property type="entry name" value="Jelly Rolls"/>
    <property type="match status" value="1"/>
</dbReference>
<dbReference type="RefSeq" id="WP_353718367.1">
    <property type="nucleotide sequence ID" value="NZ_CP159289.1"/>
</dbReference>
<proteinExistence type="predicted"/>
<evidence type="ECO:0000313" key="2">
    <source>
        <dbReference type="EMBL" id="XCH23041.1"/>
    </source>
</evidence>
<sequence length="191" mass="22219">MQQLITHISKFGSIDAGKLAEIGQYFEARTFKKRELLLEEGQRCNEKFFIVKGCVNLFYLRQNGVEQTIDFALENWWTTDFMAFQNGGTAQFSIRAIETTEVLSISAARQREMLANEIPELHGYFHAVFQRAYAASQVRIRKLYELSKEELYHDFISSYPAFIQRVPQYLLASFLGFTPEYLSEIRKKSLS</sequence>
<name>A0AAU8FGM5_9BACT</name>
<organism evidence="2">
    <name type="scientific">Dyadobacter sp. 676</name>
    <dbReference type="NCBI Taxonomy" id="3088362"/>
    <lineage>
        <taxon>Bacteria</taxon>
        <taxon>Pseudomonadati</taxon>
        <taxon>Bacteroidota</taxon>
        <taxon>Cytophagia</taxon>
        <taxon>Cytophagales</taxon>
        <taxon>Spirosomataceae</taxon>
        <taxon>Dyadobacter</taxon>
    </lineage>
</organism>
<feature type="domain" description="Cyclic nucleotide-binding" evidence="1">
    <location>
        <begin position="10"/>
        <end position="58"/>
    </location>
</feature>
<dbReference type="Pfam" id="PF00027">
    <property type="entry name" value="cNMP_binding"/>
    <property type="match status" value="1"/>
</dbReference>
<dbReference type="InterPro" id="IPR014710">
    <property type="entry name" value="RmlC-like_jellyroll"/>
</dbReference>
<dbReference type="AlphaFoldDB" id="A0AAU8FGM5"/>
<dbReference type="InterPro" id="IPR018490">
    <property type="entry name" value="cNMP-bd_dom_sf"/>
</dbReference>
<dbReference type="EMBL" id="CP159289">
    <property type="protein sequence ID" value="XCH23041.1"/>
    <property type="molecule type" value="Genomic_DNA"/>
</dbReference>
<dbReference type="InterPro" id="IPR000595">
    <property type="entry name" value="cNMP-bd_dom"/>
</dbReference>
<reference evidence="2" key="1">
    <citation type="submission" date="2024-06" db="EMBL/GenBank/DDBJ databases">
        <title>Sequencing and assembly of the genome of Dyadobacter sp. strain 676, a symbiont of Cyamopsis tetragonoloba.</title>
        <authorList>
            <person name="Guro P."/>
            <person name="Sazanova A."/>
            <person name="Kuznetsova I."/>
            <person name="Belimov A."/>
            <person name="Safronova V."/>
        </authorList>
    </citation>
    <scope>NUCLEOTIDE SEQUENCE</scope>
    <source>
        <strain evidence="2">676</strain>
    </source>
</reference>
<protein>
    <submittedName>
        <fullName evidence="2">Crp/Fnr family transcriptional regulator</fullName>
    </submittedName>
</protein>
<accession>A0AAU8FGM5</accession>